<feature type="signal peptide" evidence="2">
    <location>
        <begin position="1"/>
        <end position="26"/>
    </location>
</feature>
<dbReference type="PROSITE" id="PS51257">
    <property type="entry name" value="PROKAR_LIPOPROTEIN"/>
    <property type="match status" value="1"/>
</dbReference>
<proteinExistence type="predicted"/>
<evidence type="ECO:0000313" key="3">
    <source>
        <dbReference type="EMBL" id="AKU15371.1"/>
    </source>
</evidence>
<evidence type="ECO:0000256" key="2">
    <source>
        <dbReference type="SAM" id="SignalP"/>
    </source>
</evidence>
<evidence type="ECO:0000256" key="1">
    <source>
        <dbReference type="SAM" id="MobiDB-lite"/>
    </source>
</evidence>
<dbReference type="KEGG" id="lmoi:VV02_04980"/>
<dbReference type="EMBL" id="CP011112">
    <property type="protein sequence ID" value="AKU15371.1"/>
    <property type="molecule type" value="Genomic_DNA"/>
</dbReference>
<dbReference type="Proteomes" id="UP000066480">
    <property type="component" value="Chromosome"/>
</dbReference>
<keyword evidence="2" id="KW-0732">Signal</keyword>
<feature type="chain" id="PRO_5039494078" description="Lipoprotein" evidence="2">
    <location>
        <begin position="27"/>
        <end position="238"/>
    </location>
</feature>
<accession>A0A0K1JF89</accession>
<dbReference type="AlphaFoldDB" id="A0A0K1JF89"/>
<keyword evidence="4" id="KW-1185">Reference proteome</keyword>
<dbReference type="STRING" id="571913.VV02_04980"/>
<organism evidence="3 4">
    <name type="scientific">Luteipulveratus mongoliensis</name>
    <dbReference type="NCBI Taxonomy" id="571913"/>
    <lineage>
        <taxon>Bacteria</taxon>
        <taxon>Bacillati</taxon>
        <taxon>Actinomycetota</taxon>
        <taxon>Actinomycetes</taxon>
        <taxon>Micrococcales</taxon>
        <taxon>Dermacoccaceae</taxon>
        <taxon>Luteipulveratus</taxon>
    </lineage>
</organism>
<evidence type="ECO:0000313" key="4">
    <source>
        <dbReference type="Proteomes" id="UP000066480"/>
    </source>
</evidence>
<protein>
    <recommendedName>
        <fullName evidence="5">Lipoprotein</fullName>
    </recommendedName>
</protein>
<dbReference type="RefSeq" id="WP_052590249.1">
    <property type="nucleotide sequence ID" value="NZ_CP011112.1"/>
</dbReference>
<gene>
    <name evidence="3" type="ORF">VV02_04980</name>
</gene>
<dbReference type="OrthoDB" id="3775567at2"/>
<reference evidence="3 4" key="1">
    <citation type="submission" date="2015-03" db="EMBL/GenBank/DDBJ databases">
        <title>Luteipulveratus halotolerans sp. nov., a novel actinobacterium (Dermacoccaceae) from Sarawak, Malaysia.</title>
        <authorList>
            <person name="Juboi H."/>
            <person name="Basik A."/>
            <person name="Shamsul S.S."/>
            <person name="Arnold P."/>
            <person name="Schmitt E.K."/>
            <person name="Sanglier J.-J."/>
            <person name="Yeo T."/>
        </authorList>
    </citation>
    <scope>NUCLEOTIDE SEQUENCE [LARGE SCALE GENOMIC DNA]</scope>
    <source>
        <strain evidence="3 4">MN07-A0370</strain>
    </source>
</reference>
<feature type="region of interest" description="Disordered" evidence="1">
    <location>
        <begin position="207"/>
        <end position="238"/>
    </location>
</feature>
<name>A0A0K1JF89_9MICO</name>
<sequence length="238" mass="24934">MGRLSKAAAGSAALLLAMVIAACGSAKDTDPATATGPTPISGQWAQSGDEALPTETRTDWVTYGTHVVLAKITAERLLSLETMPASTPNDGDGTRARIATFSIIRTLWKAKGEADLPPTVDQTVFGVKVTGGKSTPSIVRGRPGFLVGETYIVPFTMFQGERSLLSADVGVPVSGMKYAYESRKPAVIELTGKTAAEVAQILAKTPPDPVAAKYPDLTPEQRWGKVSQAQRASSTDSG</sequence>
<feature type="region of interest" description="Disordered" evidence="1">
    <location>
        <begin position="27"/>
        <end position="51"/>
    </location>
</feature>
<feature type="compositionally biased region" description="Polar residues" evidence="1">
    <location>
        <begin position="227"/>
        <end position="238"/>
    </location>
</feature>
<evidence type="ECO:0008006" key="5">
    <source>
        <dbReference type="Google" id="ProtNLM"/>
    </source>
</evidence>